<dbReference type="Proteomes" id="UP000724686">
    <property type="component" value="Unassembled WGS sequence"/>
</dbReference>
<dbReference type="InterPro" id="IPR027612">
    <property type="entry name" value="Put_MTase_LIC12133"/>
</dbReference>
<proteinExistence type="predicted"/>
<comment type="caution">
    <text evidence="1">The sequence shown here is derived from an EMBL/GenBank/DDBJ whole genome shotgun (WGS) entry which is preliminary data.</text>
</comment>
<evidence type="ECO:0000313" key="2">
    <source>
        <dbReference type="Proteomes" id="UP000724686"/>
    </source>
</evidence>
<organism evidence="1 2">
    <name type="scientific">Leptospira ainlahdjerensis</name>
    <dbReference type="NCBI Taxonomy" id="2810033"/>
    <lineage>
        <taxon>Bacteria</taxon>
        <taxon>Pseudomonadati</taxon>
        <taxon>Spirochaetota</taxon>
        <taxon>Spirochaetia</taxon>
        <taxon>Leptospirales</taxon>
        <taxon>Leptospiraceae</taxon>
        <taxon>Leptospira</taxon>
    </lineage>
</organism>
<gene>
    <name evidence="1" type="ORF">JWG45_08960</name>
</gene>
<dbReference type="NCBIfam" id="TIGR04325">
    <property type="entry name" value="MTase_LIC12133"/>
    <property type="match status" value="1"/>
</dbReference>
<keyword evidence="2" id="KW-1185">Reference proteome</keyword>
<name>A0ABS2UEE9_9LEPT</name>
<dbReference type="RefSeq" id="WP_205279417.1">
    <property type="nucleotide sequence ID" value="NZ_JAFFPU010000033.1"/>
</dbReference>
<sequence length="292" mass="33969">MKSKLFINFKILLKKVLPPIIIDIVLFLRNRISKLFKKRKESADLLGFHGIFDTWDKASRSCGSYNSNIILEKCKQSLLKVKNGEAAYERDSVLFDKVQYSWPVLVGLLYAATKLDGRLDLIDFGGSLGSSYYQNRLFLKDLKHLSWNIVEQPNFVEEGNLHFKNEVLNFYESIESCLEKTKVNVFLASSSFPYIREPFELIKKIINYGFSYIIIDRTYFIDLPKSIVSTQMVSPEIYDSSYPAWFFNLAEFSAAFNERYRLLVEFESYLQATNVLEGMVTKEMGMIFELRN</sequence>
<keyword evidence="1" id="KW-0489">Methyltransferase</keyword>
<dbReference type="GO" id="GO:0032259">
    <property type="term" value="P:methylation"/>
    <property type="evidence" value="ECO:0007669"/>
    <property type="project" value="UniProtKB-KW"/>
</dbReference>
<dbReference type="EMBL" id="JAFFPU010000033">
    <property type="protein sequence ID" value="MBM9577280.1"/>
    <property type="molecule type" value="Genomic_DNA"/>
</dbReference>
<accession>A0ABS2UEE9</accession>
<evidence type="ECO:0000313" key="1">
    <source>
        <dbReference type="EMBL" id="MBM9577280.1"/>
    </source>
</evidence>
<dbReference type="EC" id="2.1.1.-" evidence="1"/>
<protein>
    <submittedName>
        <fullName evidence="1">Methyltransferase, TIGR04325 family</fullName>
        <ecNumber evidence="1">2.1.1.-</ecNumber>
    </submittedName>
</protein>
<dbReference type="GO" id="GO:0008168">
    <property type="term" value="F:methyltransferase activity"/>
    <property type="evidence" value="ECO:0007669"/>
    <property type="project" value="UniProtKB-KW"/>
</dbReference>
<reference evidence="1 2" key="1">
    <citation type="submission" date="2021-02" db="EMBL/GenBank/DDBJ databases">
        <title>Leptospira ainlahdjerensis sp. nov., Leptospira ainazelensis sp. nov., Leptospira abararensis sp. nov. and Leptospira chreensis sp. nov., four new species isolated from water sources in Algeria.</title>
        <authorList>
            <person name="Amara Korba A."/>
            <person name="Kainiu M."/>
            <person name="Vincent A.T."/>
            <person name="Mariet J.-F."/>
            <person name="Veyrier F.J."/>
            <person name="Goarant C."/>
            <person name="Picardeau M."/>
        </authorList>
    </citation>
    <scope>NUCLEOTIDE SEQUENCE [LARGE SCALE GENOMIC DNA]</scope>
    <source>
        <strain evidence="1 2">201903070</strain>
    </source>
</reference>
<keyword evidence="1" id="KW-0808">Transferase</keyword>